<keyword evidence="3" id="KW-0731">Sigma factor</keyword>
<evidence type="ECO:0000256" key="1">
    <source>
        <dbReference type="ARBA" id="ARBA00010641"/>
    </source>
</evidence>
<evidence type="ECO:0000313" key="8">
    <source>
        <dbReference type="EMBL" id="OAB40957.1"/>
    </source>
</evidence>
<dbReference type="PANTHER" id="PTHR43133">
    <property type="entry name" value="RNA POLYMERASE ECF-TYPE SIGMA FACTO"/>
    <property type="match status" value="1"/>
</dbReference>
<dbReference type="SUPFAM" id="SSF88659">
    <property type="entry name" value="Sigma3 and sigma4 domains of RNA polymerase sigma factors"/>
    <property type="match status" value="1"/>
</dbReference>
<evidence type="ECO:0000256" key="2">
    <source>
        <dbReference type="ARBA" id="ARBA00023015"/>
    </source>
</evidence>
<keyword evidence="2" id="KW-0805">Transcription regulation</keyword>
<keyword evidence="9" id="KW-1185">Reference proteome</keyword>
<dbReference type="Gene3D" id="1.10.1740.10">
    <property type="match status" value="1"/>
</dbReference>
<dbReference type="InterPro" id="IPR013324">
    <property type="entry name" value="RNA_pol_sigma_r3/r4-like"/>
</dbReference>
<dbReference type="STRING" id="494026.PGLA_17290"/>
<protein>
    <submittedName>
        <fullName evidence="8">RNA polymerase sigma factor SigY</fullName>
    </submittedName>
</protein>
<comment type="caution">
    <text evidence="8">The sequence shown here is derived from an EMBL/GenBank/DDBJ whole genome shotgun (WGS) entry which is preliminary data.</text>
</comment>
<dbReference type="GO" id="GO:0006352">
    <property type="term" value="P:DNA-templated transcription initiation"/>
    <property type="evidence" value="ECO:0007669"/>
    <property type="project" value="InterPro"/>
</dbReference>
<sequence length="173" mass="20423">MKTEERNKVKLAQQGDADVLAELIHEHYSFLYKYLVKVTMDPAMAEDLAQDTILRCIEKISLYDGSSSFSSWLMTMGTRIYIDQIRRKKRERNWLFKEQGIRRIRWQFESRNEEWDDVLESLANLSSEHRVTVLLKHYYGYTYDEIGEMLSIPTGTAKSRVATGVRQLREEMS</sequence>
<dbReference type="Pfam" id="PF04542">
    <property type="entry name" value="Sigma70_r2"/>
    <property type="match status" value="1"/>
</dbReference>
<dbReference type="InterPro" id="IPR039425">
    <property type="entry name" value="RNA_pol_sigma-70-like"/>
</dbReference>
<evidence type="ECO:0000313" key="9">
    <source>
        <dbReference type="Proteomes" id="UP000076967"/>
    </source>
</evidence>
<dbReference type="Gene3D" id="1.10.10.10">
    <property type="entry name" value="Winged helix-like DNA-binding domain superfamily/Winged helix DNA-binding domain"/>
    <property type="match status" value="1"/>
</dbReference>
<feature type="domain" description="RNA polymerase sigma-70 region 4" evidence="7">
    <location>
        <begin position="122"/>
        <end position="170"/>
    </location>
</feature>
<dbReference type="InterPro" id="IPR007630">
    <property type="entry name" value="RNA_pol_sigma70_r4"/>
</dbReference>
<dbReference type="OrthoDB" id="3472490at2"/>
<dbReference type="InterPro" id="IPR036388">
    <property type="entry name" value="WH-like_DNA-bd_sf"/>
</dbReference>
<dbReference type="EMBL" id="LVJH01000030">
    <property type="protein sequence ID" value="OAB40957.1"/>
    <property type="molecule type" value="Genomic_DNA"/>
</dbReference>
<name>A0A162LWU7_9BACL</name>
<dbReference type="NCBIfam" id="NF007216">
    <property type="entry name" value="PRK09638.1"/>
    <property type="match status" value="1"/>
</dbReference>
<dbReference type="RefSeq" id="WP_068535202.1">
    <property type="nucleotide sequence ID" value="NZ_LVJH01000030.1"/>
</dbReference>
<dbReference type="Proteomes" id="UP000076967">
    <property type="component" value="Unassembled WGS sequence"/>
</dbReference>
<proteinExistence type="inferred from homology"/>
<dbReference type="InterPro" id="IPR007627">
    <property type="entry name" value="RNA_pol_sigma70_r2"/>
</dbReference>
<keyword evidence="5" id="KW-0804">Transcription</keyword>
<dbReference type="InterPro" id="IPR013325">
    <property type="entry name" value="RNA_pol_sigma_r2"/>
</dbReference>
<dbReference type="GO" id="GO:0016987">
    <property type="term" value="F:sigma factor activity"/>
    <property type="evidence" value="ECO:0007669"/>
    <property type="project" value="UniProtKB-KW"/>
</dbReference>
<evidence type="ECO:0000256" key="3">
    <source>
        <dbReference type="ARBA" id="ARBA00023082"/>
    </source>
</evidence>
<organism evidence="8 9">
    <name type="scientific">Paenibacillus glacialis</name>
    <dbReference type="NCBI Taxonomy" id="494026"/>
    <lineage>
        <taxon>Bacteria</taxon>
        <taxon>Bacillati</taxon>
        <taxon>Bacillota</taxon>
        <taxon>Bacilli</taxon>
        <taxon>Bacillales</taxon>
        <taxon>Paenibacillaceae</taxon>
        <taxon>Paenibacillus</taxon>
    </lineage>
</organism>
<dbReference type="Pfam" id="PF04545">
    <property type="entry name" value="Sigma70_r4"/>
    <property type="match status" value="1"/>
</dbReference>
<feature type="domain" description="RNA polymerase sigma-70 region 2" evidence="6">
    <location>
        <begin position="23"/>
        <end position="90"/>
    </location>
</feature>
<comment type="similarity">
    <text evidence="1">Belongs to the sigma-70 factor family. ECF subfamily.</text>
</comment>
<evidence type="ECO:0000256" key="5">
    <source>
        <dbReference type="ARBA" id="ARBA00023163"/>
    </source>
</evidence>
<dbReference type="PANTHER" id="PTHR43133:SF60">
    <property type="entry name" value="RNA POLYMERASE SIGMA FACTOR SIGV"/>
    <property type="match status" value="1"/>
</dbReference>
<dbReference type="InterPro" id="IPR014284">
    <property type="entry name" value="RNA_pol_sigma-70_dom"/>
</dbReference>
<dbReference type="CDD" id="cd06171">
    <property type="entry name" value="Sigma70_r4"/>
    <property type="match status" value="1"/>
</dbReference>
<reference evidence="8 9" key="1">
    <citation type="submission" date="2016-03" db="EMBL/GenBank/DDBJ databases">
        <title>Draft genome sequence of Paenibacillus glacialis DSM 22343.</title>
        <authorList>
            <person name="Shin S.-K."/>
            <person name="Yi H."/>
        </authorList>
    </citation>
    <scope>NUCLEOTIDE SEQUENCE [LARGE SCALE GENOMIC DNA]</scope>
    <source>
        <strain evidence="8 9">DSM 22343</strain>
    </source>
</reference>
<evidence type="ECO:0000259" key="6">
    <source>
        <dbReference type="Pfam" id="PF04542"/>
    </source>
</evidence>
<keyword evidence="4" id="KW-0238">DNA-binding</keyword>
<dbReference type="AlphaFoldDB" id="A0A162LWU7"/>
<evidence type="ECO:0000256" key="4">
    <source>
        <dbReference type="ARBA" id="ARBA00023125"/>
    </source>
</evidence>
<dbReference type="NCBIfam" id="TIGR02937">
    <property type="entry name" value="sigma70-ECF"/>
    <property type="match status" value="1"/>
</dbReference>
<dbReference type="GO" id="GO:0003677">
    <property type="term" value="F:DNA binding"/>
    <property type="evidence" value="ECO:0007669"/>
    <property type="project" value="UniProtKB-KW"/>
</dbReference>
<dbReference type="SUPFAM" id="SSF88946">
    <property type="entry name" value="Sigma2 domain of RNA polymerase sigma factors"/>
    <property type="match status" value="1"/>
</dbReference>
<accession>A0A162LWU7</accession>
<gene>
    <name evidence="8" type="ORF">PGLA_17290</name>
</gene>
<evidence type="ECO:0000259" key="7">
    <source>
        <dbReference type="Pfam" id="PF04545"/>
    </source>
</evidence>